<accession>A0ABM0M8F3</accession>
<protein>
    <submittedName>
        <fullName evidence="6">Folylpolyglutamate synthase, mitochondrial-like</fullName>
    </submittedName>
</protein>
<dbReference type="GeneID" id="100367874"/>
<evidence type="ECO:0000256" key="2">
    <source>
        <dbReference type="ARBA" id="ARBA00022598"/>
    </source>
</evidence>
<evidence type="ECO:0000313" key="6">
    <source>
        <dbReference type="RefSeq" id="XP_006816294.1"/>
    </source>
</evidence>
<dbReference type="Gene3D" id="3.40.1190.10">
    <property type="entry name" value="Mur-like, catalytic domain"/>
    <property type="match status" value="1"/>
</dbReference>
<reference evidence="6" key="1">
    <citation type="submission" date="2025-08" db="UniProtKB">
        <authorList>
            <consortium name="RefSeq"/>
        </authorList>
    </citation>
    <scope>IDENTIFICATION</scope>
    <source>
        <tissue evidence="6">Testes</tissue>
    </source>
</reference>
<comment type="similarity">
    <text evidence="1">Belongs to the folylpolyglutamate synthase family.</text>
</comment>
<dbReference type="PROSITE" id="PS01011">
    <property type="entry name" value="FOLYLPOLYGLU_SYNT_1"/>
    <property type="match status" value="1"/>
</dbReference>
<evidence type="ECO:0000313" key="5">
    <source>
        <dbReference type="Proteomes" id="UP000694865"/>
    </source>
</evidence>
<proteinExistence type="inferred from homology"/>
<dbReference type="InterPro" id="IPR018109">
    <property type="entry name" value="Folylpolyglutamate_synth_CS"/>
</dbReference>
<dbReference type="PANTHER" id="PTHR11136:SF5">
    <property type="entry name" value="FOLYLPOLYGLUTAMATE SYNTHASE, MITOCHONDRIAL"/>
    <property type="match status" value="1"/>
</dbReference>
<dbReference type="Proteomes" id="UP000694865">
    <property type="component" value="Unplaced"/>
</dbReference>
<dbReference type="SUPFAM" id="SSF53623">
    <property type="entry name" value="MurD-like peptide ligases, catalytic domain"/>
    <property type="match status" value="1"/>
</dbReference>
<evidence type="ECO:0000256" key="4">
    <source>
        <dbReference type="ARBA" id="ARBA00022840"/>
    </source>
</evidence>
<name>A0ABM0M8F3_SACKO</name>
<evidence type="ECO:0000256" key="1">
    <source>
        <dbReference type="ARBA" id="ARBA00008276"/>
    </source>
</evidence>
<dbReference type="NCBIfam" id="TIGR01499">
    <property type="entry name" value="folC"/>
    <property type="match status" value="1"/>
</dbReference>
<keyword evidence="3" id="KW-0547">Nucleotide-binding</keyword>
<dbReference type="PANTHER" id="PTHR11136">
    <property type="entry name" value="FOLYLPOLYGLUTAMATE SYNTHASE-RELATED"/>
    <property type="match status" value="1"/>
</dbReference>
<keyword evidence="2" id="KW-0436">Ligase</keyword>
<sequence>MKDETYMDAIKLLQDASATPENSVEFLELYRAANIKMFKDNLKTVDISIDEIDALNIIYISGTKGKGSVSAFCERILRANGLKTGMFSSPHLMEICERIRINGLPLSCEDFSKYFFDVYNKLNDIQNRFSFLTVMACHVFMQEKVDAVIMEEGAGGTYDCTNVIRFPTVTGINLIDFDHMEMFGDTLGKIAWHKAGICKPGRPAFTVTQSKEAVDVILARPKELHVIIQLPITFPTIDN</sequence>
<dbReference type="InterPro" id="IPR036565">
    <property type="entry name" value="Mur-like_cat_sf"/>
</dbReference>
<dbReference type="InterPro" id="IPR001645">
    <property type="entry name" value="Folylpolyglutamate_synth"/>
</dbReference>
<keyword evidence="4" id="KW-0067">ATP-binding</keyword>
<gene>
    <name evidence="6" type="primary">LOC100367874</name>
</gene>
<evidence type="ECO:0000256" key="3">
    <source>
        <dbReference type="ARBA" id="ARBA00022741"/>
    </source>
</evidence>
<keyword evidence="5" id="KW-1185">Reference proteome</keyword>
<organism evidence="5 6">
    <name type="scientific">Saccoglossus kowalevskii</name>
    <name type="common">Acorn worm</name>
    <dbReference type="NCBI Taxonomy" id="10224"/>
    <lineage>
        <taxon>Eukaryota</taxon>
        <taxon>Metazoa</taxon>
        <taxon>Hemichordata</taxon>
        <taxon>Enteropneusta</taxon>
        <taxon>Harrimaniidae</taxon>
        <taxon>Saccoglossus</taxon>
    </lineage>
</organism>
<dbReference type="RefSeq" id="XP_006816294.1">
    <property type="nucleotide sequence ID" value="XM_006816231.1"/>
</dbReference>